<comment type="caution">
    <text evidence="1">The sequence shown here is derived from an EMBL/GenBank/DDBJ whole genome shotgun (WGS) entry which is preliminary data.</text>
</comment>
<protein>
    <submittedName>
        <fullName evidence="1">Uncharacterized protein</fullName>
    </submittedName>
</protein>
<accession>A0A8X6V8H8</accession>
<name>A0A8X6V8H8_TRICX</name>
<dbReference type="EMBL" id="BMAU01021284">
    <property type="protein sequence ID" value="GFY08857.1"/>
    <property type="molecule type" value="Genomic_DNA"/>
</dbReference>
<gene>
    <name evidence="1" type="ORF">TNCV_4660501</name>
</gene>
<sequence>MLLAKKEVNTTSLFKCFKRTAPPLFWRGGQSLLKFHSRFQLAGEIQPLVSPLSLVVGVMSDERTLHYFRGARGDMNGKMPSVYGSRSCVCEAGKRYNTNFQCRICKRIRFVSGEAGSLGVVLIT</sequence>
<dbReference type="Proteomes" id="UP000887159">
    <property type="component" value="Unassembled WGS sequence"/>
</dbReference>
<dbReference type="AlphaFoldDB" id="A0A8X6V8H8"/>
<proteinExistence type="predicted"/>
<evidence type="ECO:0000313" key="1">
    <source>
        <dbReference type="EMBL" id="GFY08857.1"/>
    </source>
</evidence>
<reference evidence="1" key="1">
    <citation type="submission" date="2020-08" db="EMBL/GenBank/DDBJ databases">
        <title>Multicomponent nature underlies the extraordinary mechanical properties of spider dragline silk.</title>
        <authorList>
            <person name="Kono N."/>
            <person name="Nakamura H."/>
            <person name="Mori M."/>
            <person name="Yoshida Y."/>
            <person name="Ohtoshi R."/>
            <person name="Malay A.D."/>
            <person name="Moran D.A.P."/>
            <person name="Tomita M."/>
            <person name="Numata K."/>
            <person name="Arakawa K."/>
        </authorList>
    </citation>
    <scope>NUCLEOTIDE SEQUENCE</scope>
</reference>
<organism evidence="1 2">
    <name type="scientific">Trichonephila clavipes</name>
    <name type="common">Golden silk orbweaver</name>
    <name type="synonym">Nephila clavipes</name>
    <dbReference type="NCBI Taxonomy" id="2585209"/>
    <lineage>
        <taxon>Eukaryota</taxon>
        <taxon>Metazoa</taxon>
        <taxon>Ecdysozoa</taxon>
        <taxon>Arthropoda</taxon>
        <taxon>Chelicerata</taxon>
        <taxon>Arachnida</taxon>
        <taxon>Araneae</taxon>
        <taxon>Araneomorphae</taxon>
        <taxon>Entelegynae</taxon>
        <taxon>Araneoidea</taxon>
        <taxon>Nephilidae</taxon>
        <taxon>Trichonephila</taxon>
    </lineage>
</organism>
<evidence type="ECO:0000313" key="2">
    <source>
        <dbReference type="Proteomes" id="UP000887159"/>
    </source>
</evidence>
<keyword evidence="2" id="KW-1185">Reference proteome</keyword>